<evidence type="ECO:0000313" key="2">
    <source>
        <dbReference type="Proteomes" id="UP000510927"/>
    </source>
</evidence>
<dbReference type="EMBL" id="CP055675">
    <property type="protein sequence ID" value="QLN00621.1"/>
    <property type="molecule type" value="Genomic_DNA"/>
</dbReference>
<dbReference type="RefSeq" id="WP_157939080.1">
    <property type="nucleotide sequence ID" value="NZ_CP042946.1"/>
</dbReference>
<protein>
    <submittedName>
        <fullName evidence="1">Uncharacterized protein</fullName>
    </submittedName>
</protein>
<proteinExistence type="predicted"/>
<dbReference type="AlphaFoldDB" id="A0A7W3I2C9"/>
<sequence length="52" mass="5967">MQKSLGNRRWLIDIDGSRDVYEASRLPGNTIMLKNGTVDFQFAVINVQRLTK</sequence>
<gene>
    <name evidence="1" type="ORF">HVY52_12685</name>
</gene>
<organism evidence="1 2">
    <name type="scientific">Escherichia fergusonii</name>
    <dbReference type="NCBI Taxonomy" id="564"/>
    <lineage>
        <taxon>Bacteria</taxon>
        <taxon>Pseudomonadati</taxon>
        <taxon>Pseudomonadota</taxon>
        <taxon>Gammaproteobacteria</taxon>
        <taxon>Enterobacterales</taxon>
        <taxon>Enterobacteriaceae</taxon>
        <taxon>Escherichia</taxon>
    </lineage>
</organism>
<name>A0A7W3I2C9_ESCFE</name>
<dbReference type="Gene3D" id="2.10.109.10">
    <property type="entry name" value="Umud Fragment, subunit A"/>
    <property type="match status" value="1"/>
</dbReference>
<evidence type="ECO:0000313" key="1">
    <source>
        <dbReference type="EMBL" id="QLN00621.1"/>
    </source>
</evidence>
<dbReference type="Proteomes" id="UP000510927">
    <property type="component" value="Chromosome"/>
</dbReference>
<reference evidence="1 2" key="1">
    <citation type="submission" date="2020-06" db="EMBL/GenBank/DDBJ databases">
        <title>REHAB project genomes.</title>
        <authorList>
            <person name="Shaw L.P."/>
        </authorList>
    </citation>
    <scope>NUCLEOTIDE SEQUENCE [LARGE SCALE GENOMIC DNA]</scope>
    <source>
        <strain evidence="1 2">RHB28-C13</strain>
    </source>
</reference>
<accession>A0A7W3I2C9</accession>